<gene>
    <name evidence="2" type="ORF">AVEN_150775_1</name>
</gene>
<sequence>YLVAKFQLLSAADLRGVNAFIAYIGMPGIICMTLADADFGDLRWELILGLFLGKLFVFVLVAGVSLRINGNVGVAGLLAIFCVHSNDLPVGNPLTTQTKSSQTEASFHGYQKHSMSNGVLCRNSARVSDTCGFCINSTSSTLAMRVSNEQNHVPSLIV</sequence>
<feature type="non-terminal residue" evidence="2">
    <location>
        <position position="1"/>
    </location>
</feature>
<name>A0A4Y2GKT3_ARAVE</name>
<evidence type="ECO:0000313" key="3">
    <source>
        <dbReference type="Proteomes" id="UP000499080"/>
    </source>
</evidence>
<evidence type="ECO:0000256" key="1">
    <source>
        <dbReference type="SAM" id="Phobius"/>
    </source>
</evidence>
<protein>
    <submittedName>
        <fullName evidence="2">Uncharacterized protein</fullName>
    </submittedName>
</protein>
<dbReference type="AlphaFoldDB" id="A0A4Y2GKT3"/>
<evidence type="ECO:0000313" key="2">
    <source>
        <dbReference type="EMBL" id="GBM54240.1"/>
    </source>
</evidence>
<reference evidence="2 3" key="1">
    <citation type="journal article" date="2019" name="Sci. Rep.">
        <title>Orb-weaving spider Araneus ventricosus genome elucidates the spidroin gene catalogue.</title>
        <authorList>
            <person name="Kono N."/>
            <person name="Nakamura H."/>
            <person name="Ohtoshi R."/>
            <person name="Moran D.A.P."/>
            <person name="Shinohara A."/>
            <person name="Yoshida Y."/>
            <person name="Fujiwara M."/>
            <person name="Mori M."/>
            <person name="Tomita M."/>
            <person name="Arakawa K."/>
        </authorList>
    </citation>
    <scope>NUCLEOTIDE SEQUENCE [LARGE SCALE GENOMIC DNA]</scope>
</reference>
<dbReference type="OrthoDB" id="6423118at2759"/>
<organism evidence="2 3">
    <name type="scientific">Araneus ventricosus</name>
    <name type="common">Orbweaver spider</name>
    <name type="synonym">Epeira ventricosa</name>
    <dbReference type="NCBI Taxonomy" id="182803"/>
    <lineage>
        <taxon>Eukaryota</taxon>
        <taxon>Metazoa</taxon>
        <taxon>Ecdysozoa</taxon>
        <taxon>Arthropoda</taxon>
        <taxon>Chelicerata</taxon>
        <taxon>Arachnida</taxon>
        <taxon>Araneae</taxon>
        <taxon>Araneomorphae</taxon>
        <taxon>Entelegynae</taxon>
        <taxon>Araneoidea</taxon>
        <taxon>Araneidae</taxon>
        <taxon>Araneus</taxon>
    </lineage>
</organism>
<feature type="transmembrane region" description="Helical" evidence="1">
    <location>
        <begin position="46"/>
        <end position="66"/>
    </location>
</feature>
<dbReference type="EMBL" id="BGPR01099904">
    <property type="protein sequence ID" value="GBM54240.1"/>
    <property type="molecule type" value="Genomic_DNA"/>
</dbReference>
<keyword evidence="1" id="KW-0472">Membrane</keyword>
<keyword evidence="1" id="KW-1133">Transmembrane helix</keyword>
<keyword evidence="1" id="KW-0812">Transmembrane</keyword>
<accession>A0A4Y2GKT3</accession>
<dbReference type="Proteomes" id="UP000499080">
    <property type="component" value="Unassembled WGS sequence"/>
</dbReference>
<feature type="transmembrane region" description="Helical" evidence="1">
    <location>
        <begin position="20"/>
        <end position="39"/>
    </location>
</feature>
<keyword evidence="3" id="KW-1185">Reference proteome</keyword>
<comment type="caution">
    <text evidence="2">The sequence shown here is derived from an EMBL/GenBank/DDBJ whole genome shotgun (WGS) entry which is preliminary data.</text>
</comment>
<proteinExistence type="predicted"/>